<dbReference type="GO" id="GO:0006364">
    <property type="term" value="P:rRNA processing"/>
    <property type="evidence" value="ECO:0007669"/>
    <property type="project" value="InterPro"/>
</dbReference>
<dbReference type="InterPro" id="IPR019775">
    <property type="entry name" value="WD40_repeat_CS"/>
</dbReference>
<feature type="region of interest" description="Disordered" evidence="5">
    <location>
        <begin position="267"/>
        <end position="287"/>
    </location>
</feature>
<dbReference type="SUPFAM" id="SSF50978">
    <property type="entry name" value="WD40 repeat-like"/>
    <property type="match status" value="1"/>
</dbReference>
<feature type="compositionally biased region" description="Acidic residues" evidence="5">
    <location>
        <begin position="550"/>
        <end position="564"/>
    </location>
</feature>
<dbReference type="InterPro" id="IPR001680">
    <property type="entry name" value="WD40_rpt"/>
</dbReference>
<dbReference type="PROSITE" id="PS00678">
    <property type="entry name" value="WD_REPEATS_1"/>
    <property type="match status" value="2"/>
</dbReference>
<dbReference type="Gene3D" id="2.130.10.10">
    <property type="entry name" value="YVTN repeat-like/Quinoprotein amine dehydrogenase"/>
    <property type="match status" value="2"/>
</dbReference>
<feature type="region of interest" description="Disordered" evidence="5">
    <location>
        <begin position="541"/>
        <end position="564"/>
    </location>
</feature>
<dbReference type="EMBL" id="KV419410">
    <property type="protein sequence ID" value="KZS92442.1"/>
    <property type="molecule type" value="Genomic_DNA"/>
</dbReference>
<feature type="compositionally biased region" description="Basic residues" evidence="5">
    <location>
        <begin position="275"/>
        <end position="284"/>
    </location>
</feature>
<evidence type="ECO:0000256" key="3">
    <source>
        <dbReference type="ARBA" id="ARBA00022737"/>
    </source>
</evidence>
<dbReference type="SMART" id="SM00320">
    <property type="entry name" value="WD40"/>
    <property type="match status" value="4"/>
</dbReference>
<feature type="compositionally biased region" description="Acidic residues" evidence="5">
    <location>
        <begin position="63"/>
        <end position="94"/>
    </location>
</feature>
<gene>
    <name evidence="6" type="ORF">SISNIDRAFT_412646</name>
</gene>
<evidence type="ECO:0000313" key="7">
    <source>
        <dbReference type="Proteomes" id="UP000076722"/>
    </source>
</evidence>
<dbReference type="PRINTS" id="PR00320">
    <property type="entry name" value="GPROTEINBRPT"/>
</dbReference>
<dbReference type="InterPro" id="IPR015943">
    <property type="entry name" value="WD40/YVTN_repeat-like_dom_sf"/>
</dbReference>
<dbReference type="InterPro" id="IPR036322">
    <property type="entry name" value="WD40_repeat_dom_sf"/>
</dbReference>
<organism evidence="6 7">
    <name type="scientific">Sistotremastrum niveocremeum HHB9708</name>
    <dbReference type="NCBI Taxonomy" id="1314777"/>
    <lineage>
        <taxon>Eukaryota</taxon>
        <taxon>Fungi</taxon>
        <taxon>Dikarya</taxon>
        <taxon>Basidiomycota</taxon>
        <taxon>Agaricomycotina</taxon>
        <taxon>Agaricomycetes</taxon>
        <taxon>Sistotremastrales</taxon>
        <taxon>Sistotremastraceae</taxon>
        <taxon>Sertulicium</taxon>
        <taxon>Sertulicium niveocremeum</taxon>
    </lineage>
</organism>
<keyword evidence="7" id="KW-1185">Reference proteome</keyword>
<dbReference type="PANTHER" id="PTHR14091:SF0">
    <property type="entry name" value="PERIODIC TRYPTOPHAN PROTEIN 1 HOMOLOG"/>
    <property type="match status" value="1"/>
</dbReference>
<dbReference type="OrthoDB" id="270624at2759"/>
<feature type="repeat" description="WD" evidence="4">
    <location>
        <begin position="433"/>
        <end position="467"/>
    </location>
</feature>
<evidence type="ECO:0000256" key="2">
    <source>
        <dbReference type="ARBA" id="ARBA00022574"/>
    </source>
</evidence>
<protein>
    <submittedName>
        <fullName evidence="6">Transductin family protein/WD-40 repeat family protein</fullName>
    </submittedName>
</protein>
<dbReference type="PANTHER" id="PTHR14091">
    <property type="entry name" value="PERIODIC TRYPTOPHAN PROTEIN 1"/>
    <property type="match status" value="1"/>
</dbReference>
<evidence type="ECO:0000256" key="5">
    <source>
        <dbReference type="SAM" id="MobiDB-lite"/>
    </source>
</evidence>
<dbReference type="STRING" id="1314777.A0A164TKJ8"/>
<keyword evidence="1" id="KW-0597">Phosphoprotein</keyword>
<evidence type="ECO:0000256" key="1">
    <source>
        <dbReference type="ARBA" id="ARBA00022553"/>
    </source>
</evidence>
<dbReference type="AlphaFoldDB" id="A0A164TKJ8"/>
<keyword evidence="2 4" id="KW-0853">WD repeat</keyword>
<keyword evidence="3" id="KW-0677">Repeat</keyword>
<dbReference type="Pfam" id="PF00400">
    <property type="entry name" value="WD40"/>
    <property type="match status" value="3"/>
</dbReference>
<evidence type="ECO:0000256" key="4">
    <source>
        <dbReference type="PROSITE-ProRule" id="PRU00221"/>
    </source>
</evidence>
<name>A0A164TKJ8_9AGAM</name>
<dbReference type="GO" id="GO:0005634">
    <property type="term" value="C:nucleus"/>
    <property type="evidence" value="ECO:0007669"/>
    <property type="project" value="TreeGrafter"/>
</dbReference>
<proteinExistence type="predicted"/>
<dbReference type="PROSITE" id="PS50294">
    <property type="entry name" value="WD_REPEATS_REGION"/>
    <property type="match status" value="3"/>
</dbReference>
<feature type="repeat" description="WD" evidence="4">
    <location>
        <begin position="289"/>
        <end position="323"/>
    </location>
</feature>
<sequence>MSSVISCVAWVKRGVAAQQPTKYNLDEKELERVSALARIELEDARIELERAHEAAQQMGKGAEEEEEADESDDMADEANEEEHVSEDDRMDEDGEQAHPKPTSTDPNDLSAYKLDDYDKETKQDATGLFSNIKGLTYYKDNEEDPYITLKEDDDDEREELQILPSDNLIVTAKTEDDISQLEIYVYDEREENLYVHHDLMLPAFPLCLEWLDFPPAGPQTTETPTKQFGNYIAVGTFDPEIEIWSLDTVEAMYPDAILGRPDQTALHVPMPLGTGKKKRKKTKPRQTVASHHVDAVLSLSWNRTHRNLLASASADKTVKLWDLTRDPSAEGEAGGAIRSFDLHEDKVQAVQWNPTEPTVLLTGSYDRTVRTFDSRAPEAGVAALVGADVEDLRWDPFEPHSFVVSLENGLVLNFDARTLSSERNKATPARWTLSAHNGAASSIDINPHVRGCLATGGTDKMVKIWNIIDEGSSPKVSMAGSRDLGIGKVFSVQWSPDDSLTLAAAGSKAVMQIWDVGSTVSMRKAFGSKLQDAGIQLKERESGGVIGVHDEDEDEESGWEDDGE</sequence>
<dbReference type="InterPro" id="IPR020472">
    <property type="entry name" value="WD40_PAC1"/>
</dbReference>
<feature type="region of interest" description="Disordered" evidence="5">
    <location>
        <begin position="50"/>
        <end position="112"/>
    </location>
</feature>
<dbReference type="Proteomes" id="UP000076722">
    <property type="component" value="Unassembled WGS sequence"/>
</dbReference>
<dbReference type="PROSITE" id="PS50082">
    <property type="entry name" value="WD_REPEATS_2"/>
    <property type="match status" value="3"/>
</dbReference>
<evidence type="ECO:0000313" key="6">
    <source>
        <dbReference type="EMBL" id="KZS92442.1"/>
    </source>
</evidence>
<dbReference type="InterPro" id="IPR044285">
    <property type="entry name" value="PWP1"/>
</dbReference>
<reference evidence="6 7" key="1">
    <citation type="journal article" date="2016" name="Mol. Biol. Evol.">
        <title>Comparative Genomics of Early-Diverging Mushroom-Forming Fungi Provides Insights into the Origins of Lignocellulose Decay Capabilities.</title>
        <authorList>
            <person name="Nagy L.G."/>
            <person name="Riley R."/>
            <person name="Tritt A."/>
            <person name="Adam C."/>
            <person name="Daum C."/>
            <person name="Floudas D."/>
            <person name="Sun H."/>
            <person name="Yadav J.S."/>
            <person name="Pangilinan J."/>
            <person name="Larsson K.H."/>
            <person name="Matsuura K."/>
            <person name="Barry K."/>
            <person name="Labutti K."/>
            <person name="Kuo R."/>
            <person name="Ohm R.A."/>
            <person name="Bhattacharya S.S."/>
            <person name="Shirouzu T."/>
            <person name="Yoshinaga Y."/>
            <person name="Martin F.M."/>
            <person name="Grigoriev I.V."/>
            <person name="Hibbett D.S."/>
        </authorList>
    </citation>
    <scope>NUCLEOTIDE SEQUENCE [LARGE SCALE GENOMIC DNA]</scope>
    <source>
        <strain evidence="6 7">HHB9708</strain>
    </source>
</reference>
<feature type="repeat" description="WD" evidence="4">
    <location>
        <begin position="340"/>
        <end position="373"/>
    </location>
</feature>
<accession>A0A164TKJ8</accession>